<feature type="region of interest" description="Disordered" evidence="2">
    <location>
        <begin position="1"/>
        <end position="21"/>
    </location>
</feature>
<evidence type="ECO:0000313" key="3">
    <source>
        <dbReference type="EMBL" id="ETO10533.1"/>
    </source>
</evidence>
<comment type="caution">
    <text evidence="3">The sequence shown here is derived from an EMBL/GenBank/DDBJ whole genome shotgun (WGS) entry which is preliminary data.</text>
</comment>
<gene>
    <name evidence="3" type="ORF">RFI_26843</name>
</gene>
<reference evidence="3 4" key="1">
    <citation type="journal article" date="2013" name="Curr. Biol.">
        <title>The Genome of the Foraminiferan Reticulomyxa filosa.</title>
        <authorList>
            <person name="Glockner G."/>
            <person name="Hulsmann N."/>
            <person name="Schleicher M."/>
            <person name="Noegel A.A."/>
            <person name="Eichinger L."/>
            <person name="Gallinger C."/>
            <person name="Pawlowski J."/>
            <person name="Sierra R."/>
            <person name="Euteneuer U."/>
            <person name="Pillet L."/>
            <person name="Moustafa A."/>
            <person name="Platzer M."/>
            <person name="Groth M."/>
            <person name="Szafranski K."/>
            <person name="Schliwa M."/>
        </authorList>
    </citation>
    <scope>NUCLEOTIDE SEQUENCE [LARGE SCALE GENOMIC DNA]</scope>
</reference>
<proteinExistence type="predicted"/>
<evidence type="ECO:0000256" key="2">
    <source>
        <dbReference type="SAM" id="MobiDB-lite"/>
    </source>
</evidence>
<keyword evidence="4" id="KW-1185">Reference proteome</keyword>
<sequence length="111" mass="12638">MKKKMQEQQKVTVKKKNGTIGKQCTNGVNKMCQEETLCKRGKQCAKEGALCKGGNTLQKAKKEEAKRAKKKKQTKIKQLLQNINHLSNNLHLITPYESIMPKDKKIKKSID</sequence>
<evidence type="ECO:0000256" key="1">
    <source>
        <dbReference type="SAM" id="Coils"/>
    </source>
</evidence>
<accession>X6M954</accession>
<dbReference type="AlphaFoldDB" id="X6M954"/>
<name>X6M954_RETFI</name>
<feature type="coiled-coil region" evidence="1">
    <location>
        <begin position="62"/>
        <end position="89"/>
    </location>
</feature>
<dbReference type="Proteomes" id="UP000023152">
    <property type="component" value="Unassembled WGS sequence"/>
</dbReference>
<organism evidence="3 4">
    <name type="scientific">Reticulomyxa filosa</name>
    <dbReference type="NCBI Taxonomy" id="46433"/>
    <lineage>
        <taxon>Eukaryota</taxon>
        <taxon>Sar</taxon>
        <taxon>Rhizaria</taxon>
        <taxon>Retaria</taxon>
        <taxon>Foraminifera</taxon>
        <taxon>Monothalamids</taxon>
        <taxon>Reticulomyxidae</taxon>
        <taxon>Reticulomyxa</taxon>
    </lineage>
</organism>
<protein>
    <submittedName>
        <fullName evidence="3">Uncharacterized protein</fullName>
    </submittedName>
</protein>
<keyword evidence="1" id="KW-0175">Coiled coil</keyword>
<dbReference type="EMBL" id="ASPP01023413">
    <property type="protein sequence ID" value="ETO10533.1"/>
    <property type="molecule type" value="Genomic_DNA"/>
</dbReference>
<evidence type="ECO:0000313" key="4">
    <source>
        <dbReference type="Proteomes" id="UP000023152"/>
    </source>
</evidence>